<sequence length="399" mass="45202">MLRSTSQTVPADSSKPKTVLNIEANTDFVLGSTVNVEIISSSPINKSIHVTLFCDGKRCSDIFDCVVCENRTISAFSTTPLNFSLLPKNVGTVTLFANTSSKYVDLNRSFVNIRIGHSLVIDYLAFLVGWTYFFSWALAFIPQIWKNFRRKSVVGLNFEFLGLSLTGFIFYAIFNVCLYFFSSFQRAYRASDPRSGIPVQLNDVGFSVYASVMTGVAVVQCFFYETGGQKMSRSVKMFLILVWAAAAILFALVLFDHLNKLVYIYYLSYMKLALTIFKYAPQAWFNYKRKSTEGWSIGYVVLDCIGGVFSIIQMFLLTYNYGDTFVALNCNHHFILCSDEWSYITGNLTKLGLGLVTIMFDALFMVQHYYCYSVRSDDESRSIILNSIQKFYHGSDSLS</sequence>
<comment type="subcellular location">
    <subcellularLocation>
        <location evidence="1">Endomembrane system</location>
        <topology evidence="1">Multi-pass membrane protein</topology>
    </subcellularLocation>
</comment>
<evidence type="ECO:0000256" key="8">
    <source>
        <dbReference type="ARBA" id="ARBA00048473"/>
    </source>
</evidence>
<comment type="catalytic activity">
    <reaction evidence="8">
        <text>L-cystine(out) + H(+)(out) = L-cystine(in) + H(+)(in)</text>
        <dbReference type="Rhea" id="RHEA:66172"/>
        <dbReference type="ChEBI" id="CHEBI:15378"/>
        <dbReference type="ChEBI" id="CHEBI:35491"/>
    </reaction>
    <physiologicalReaction direction="left-to-right" evidence="8">
        <dbReference type="Rhea" id="RHEA:66173"/>
    </physiologicalReaction>
</comment>
<dbReference type="GO" id="GO:0005765">
    <property type="term" value="C:lysosomal membrane"/>
    <property type="evidence" value="ECO:0007669"/>
    <property type="project" value="TreeGrafter"/>
</dbReference>
<keyword evidence="4 9" id="KW-0812">Transmembrane</keyword>
<dbReference type="PANTHER" id="PTHR13131:SF5">
    <property type="entry name" value="CYSTINOSIN"/>
    <property type="match status" value="1"/>
</dbReference>
<dbReference type="STRING" id="1965070.A0A443QC38"/>
<keyword evidence="6 9" id="KW-1133">Transmembrane helix</keyword>
<evidence type="ECO:0000256" key="5">
    <source>
        <dbReference type="ARBA" id="ARBA00022737"/>
    </source>
</evidence>
<keyword evidence="5" id="KW-0677">Repeat</keyword>
<evidence type="ECO:0000313" key="10">
    <source>
        <dbReference type="EMBL" id="RWS00577.1"/>
    </source>
</evidence>
<protein>
    <submittedName>
        <fullName evidence="10">Cystinosin-like protein 1</fullName>
    </submittedName>
</protein>
<evidence type="ECO:0000256" key="2">
    <source>
        <dbReference type="ARBA" id="ARBA00006855"/>
    </source>
</evidence>
<reference evidence="10 11" key="1">
    <citation type="journal article" date="2018" name="Gigascience">
        <title>Genomes of trombidid mites reveal novel predicted allergens and laterally-transferred genes associated with secondary metabolism.</title>
        <authorList>
            <person name="Dong X."/>
            <person name="Chaisiri K."/>
            <person name="Xia D."/>
            <person name="Armstrong S.D."/>
            <person name="Fang Y."/>
            <person name="Donnelly M.J."/>
            <person name="Kadowaki T."/>
            <person name="McGarry J.W."/>
            <person name="Darby A.C."/>
            <person name="Makepeace B.L."/>
        </authorList>
    </citation>
    <scope>NUCLEOTIDE SEQUENCE [LARGE SCALE GENOMIC DNA]</scope>
    <source>
        <strain evidence="10">UoL-WK</strain>
    </source>
</reference>
<proteinExistence type="inferred from homology"/>
<evidence type="ECO:0000256" key="3">
    <source>
        <dbReference type="ARBA" id="ARBA00022448"/>
    </source>
</evidence>
<dbReference type="OrthoDB" id="75720at2759"/>
<dbReference type="Pfam" id="PF04193">
    <property type="entry name" value="PQ-loop"/>
    <property type="match status" value="2"/>
</dbReference>
<feature type="transmembrane region" description="Helical" evidence="9">
    <location>
        <begin position="235"/>
        <end position="255"/>
    </location>
</feature>
<dbReference type="AlphaFoldDB" id="A0A443QC38"/>
<dbReference type="Gene3D" id="1.20.1280.290">
    <property type="match status" value="2"/>
</dbReference>
<keyword evidence="3" id="KW-0813">Transport</keyword>
<gene>
    <name evidence="10" type="ORF">B4U79_10543</name>
</gene>
<dbReference type="NCBIfam" id="TIGR00951">
    <property type="entry name" value="2A43"/>
    <property type="match status" value="1"/>
</dbReference>
<evidence type="ECO:0000256" key="9">
    <source>
        <dbReference type="SAM" id="Phobius"/>
    </source>
</evidence>
<dbReference type="InterPro" id="IPR005282">
    <property type="entry name" value="LC_transporter"/>
</dbReference>
<organism evidence="10 11">
    <name type="scientific">Dinothrombium tinctorium</name>
    <dbReference type="NCBI Taxonomy" id="1965070"/>
    <lineage>
        <taxon>Eukaryota</taxon>
        <taxon>Metazoa</taxon>
        <taxon>Ecdysozoa</taxon>
        <taxon>Arthropoda</taxon>
        <taxon>Chelicerata</taxon>
        <taxon>Arachnida</taxon>
        <taxon>Acari</taxon>
        <taxon>Acariformes</taxon>
        <taxon>Trombidiformes</taxon>
        <taxon>Prostigmata</taxon>
        <taxon>Anystina</taxon>
        <taxon>Parasitengona</taxon>
        <taxon>Trombidioidea</taxon>
        <taxon>Trombidiidae</taxon>
        <taxon>Dinothrombium</taxon>
    </lineage>
</organism>
<dbReference type="SMART" id="SM00679">
    <property type="entry name" value="CTNS"/>
    <property type="match status" value="2"/>
</dbReference>
<feature type="transmembrane region" description="Helical" evidence="9">
    <location>
        <begin position="261"/>
        <end position="280"/>
    </location>
</feature>
<feature type="transmembrane region" description="Helical" evidence="9">
    <location>
        <begin position="300"/>
        <end position="319"/>
    </location>
</feature>
<accession>A0A443QC38</accession>
<dbReference type="PANTHER" id="PTHR13131">
    <property type="entry name" value="CYSTINOSIN"/>
    <property type="match status" value="1"/>
</dbReference>
<feature type="transmembrane region" description="Helical" evidence="9">
    <location>
        <begin position="123"/>
        <end position="141"/>
    </location>
</feature>
<dbReference type="InterPro" id="IPR006603">
    <property type="entry name" value="PQ-loop_rpt"/>
</dbReference>
<evidence type="ECO:0000256" key="4">
    <source>
        <dbReference type="ARBA" id="ARBA00022692"/>
    </source>
</evidence>
<feature type="transmembrane region" description="Helical" evidence="9">
    <location>
        <begin position="351"/>
        <end position="372"/>
    </location>
</feature>
<evidence type="ECO:0000256" key="7">
    <source>
        <dbReference type="ARBA" id="ARBA00023136"/>
    </source>
</evidence>
<dbReference type="EMBL" id="NCKU01011036">
    <property type="protein sequence ID" value="RWS00577.1"/>
    <property type="molecule type" value="Genomic_DNA"/>
</dbReference>
<evidence type="ECO:0000313" key="11">
    <source>
        <dbReference type="Proteomes" id="UP000285301"/>
    </source>
</evidence>
<keyword evidence="11" id="KW-1185">Reference proteome</keyword>
<comment type="caution">
    <text evidence="10">The sequence shown here is derived from an EMBL/GenBank/DDBJ whole genome shotgun (WGS) entry which is preliminary data.</text>
</comment>
<evidence type="ECO:0000256" key="1">
    <source>
        <dbReference type="ARBA" id="ARBA00004127"/>
    </source>
</evidence>
<name>A0A443QC38_9ACAR</name>
<dbReference type="GO" id="GO:0012505">
    <property type="term" value="C:endomembrane system"/>
    <property type="evidence" value="ECO:0007669"/>
    <property type="project" value="UniProtKB-SubCell"/>
</dbReference>
<keyword evidence="7 9" id="KW-0472">Membrane</keyword>
<dbReference type="Proteomes" id="UP000285301">
    <property type="component" value="Unassembled WGS sequence"/>
</dbReference>
<evidence type="ECO:0000256" key="6">
    <source>
        <dbReference type="ARBA" id="ARBA00022989"/>
    </source>
</evidence>
<comment type="similarity">
    <text evidence="2">Belongs to the cystinosin family.</text>
</comment>
<feature type="transmembrane region" description="Helical" evidence="9">
    <location>
        <begin position="161"/>
        <end position="184"/>
    </location>
</feature>
<dbReference type="GO" id="GO:0015184">
    <property type="term" value="F:L-cystine transmembrane transporter activity"/>
    <property type="evidence" value="ECO:0007669"/>
    <property type="project" value="TreeGrafter"/>
</dbReference>